<dbReference type="AlphaFoldDB" id="X1SN89"/>
<protein>
    <submittedName>
        <fullName evidence="1">Uncharacterized protein</fullName>
    </submittedName>
</protein>
<name>X1SN89_9ZZZZ</name>
<proteinExistence type="predicted"/>
<feature type="non-terminal residue" evidence="1">
    <location>
        <position position="1"/>
    </location>
</feature>
<evidence type="ECO:0000313" key="1">
    <source>
        <dbReference type="EMBL" id="GAI94507.1"/>
    </source>
</evidence>
<comment type="caution">
    <text evidence="1">The sequence shown here is derived from an EMBL/GenBank/DDBJ whole genome shotgun (WGS) entry which is preliminary data.</text>
</comment>
<gene>
    <name evidence="1" type="ORF">S12H4_29063</name>
</gene>
<sequence length="61" mass="6604">TDFGSLLSTGHRRKASPSGLMADAGYSWLVIGCVDAWIGKAGGYKEYPIRQSRTWTASNPD</sequence>
<accession>X1SN89</accession>
<dbReference type="EMBL" id="BARW01016734">
    <property type="protein sequence ID" value="GAI94507.1"/>
    <property type="molecule type" value="Genomic_DNA"/>
</dbReference>
<reference evidence="1" key="1">
    <citation type="journal article" date="2014" name="Front. Microbiol.">
        <title>High frequency of phylogenetically diverse reductive dehalogenase-homologous genes in deep subseafloor sedimentary metagenomes.</title>
        <authorList>
            <person name="Kawai M."/>
            <person name="Futagami T."/>
            <person name="Toyoda A."/>
            <person name="Takaki Y."/>
            <person name="Nishi S."/>
            <person name="Hori S."/>
            <person name="Arai W."/>
            <person name="Tsubouchi T."/>
            <person name="Morono Y."/>
            <person name="Uchiyama I."/>
            <person name="Ito T."/>
            <person name="Fujiyama A."/>
            <person name="Inagaki F."/>
            <person name="Takami H."/>
        </authorList>
    </citation>
    <scope>NUCLEOTIDE SEQUENCE</scope>
    <source>
        <strain evidence="1">Expedition CK06-06</strain>
    </source>
</reference>
<organism evidence="1">
    <name type="scientific">marine sediment metagenome</name>
    <dbReference type="NCBI Taxonomy" id="412755"/>
    <lineage>
        <taxon>unclassified sequences</taxon>
        <taxon>metagenomes</taxon>
        <taxon>ecological metagenomes</taxon>
    </lineage>
</organism>